<feature type="transmembrane region" description="Helical" evidence="2">
    <location>
        <begin position="307"/>
        <end position="329"/>
    </location>
</feature>
<keyword evidence="3" id="KW-0808">Transferase</keyword>
<evidence type="ECO:0000313" key="3">
    <source>
        <dbReference type="EMBL" id="OLQ07216.1"/>
    </source>
</evidence>
<evidence type="ECO:0000256" key="1">
    <source>
        <dbReference type="SAM" id="MobiDB-lite"/>
    </source>
</evidence>
<feature type="transmembrane region" description="Helical" evidence="2">
    <location>
        <begin position="184"/>
        <end position="202"/>
    </location>
</feature>
<sequence length="975" mass="108311">MSDDACMVAPRADLLHGGDVFPKVGTKDADEEVAQASQPLPKERDPVVSQEAPWPGEQDGMDDQDKNEYIAGHLSTMTLTSPTIQRVTSTHRVLSCFGRALRKKSLRDMYHFSRPAVRISQFVSHSWHGSAWKKIATLLVLKNGPAAVASGSFLALVMIALSSFNILPGYDRQPMIELERAYVFGPWGICFGMLIALFFLTFNDRREEVFLDVLCIHQTDLRLKSEGLLSICAFLKNSDSMLVLWDPTYVERLWCVFELAAFLKSRESGTATKLFIRPTILGPSYMVSCLGLFAWQLAQMAVPWENAFHGFLVFSVVCWIGCYSLACVWRSHYRQIDTMKTRLQTFTISQTKANCCERGHVDAQGRKIPCDKAVLTECMRQWFGSIDVFEDDVRSGVAAALSEGLGKGWFPYPYLLAATAPILWGQGDFVASRLRQGEFYYAGVTAIIGLAHWLAAIPFLFACGELIIYKFRRRYSPCLDAMVPLLVSAFLNSVPGSGIFVILIGLQTMLDDMLAAVLWAIIVAPLDEKKEFGRGAGLQRCNDACLRRSGKAAGISWPLLGAVFLPQAIAAVLFCLVHQRGAEAVMSHLRSRPAGDAGAFFLTHCHATPFHSFLHREVPLGFLDCSPGQSSPQQRFFQQPQAALTALFPEATPVAASGPLPPAGEPLRPCLRELCALSPRPLPEVFVVWASLLAKEEGAKQWLRLNGYEREVEIEDGIWSEGPYGVELWPRFEIYHRLIVHNTTSSHVKMTSFMMQRKIPQASGSCEGRALYGNEASQPLYDQYVLMKALTLYAALRPPPRFRQRLLKDEESLGDGADKNRACGWATPLRVAAPEGNAEIVRLSLEATERSSTVFWRHRWKAIVALQGPKERHDVGPARALLCDIAVQLWTLLAGRAPTVCAEGEWPTYEMDDDTDGACYDDFEKAKELEEEESQSETESYLVYEDPTRSTTSAVRTSSSVWVVDSDTAGPPGAN</sequence>
<feature type="transmembrane region" description="Helical" evidence="2">
    <location>
        <begin position="274"/>
        <end position="295"/>
    </location>
</feature>
<feature type="transmembrane region" description="Helical" evidence="2">
    <location>
        <begin position="481"/>
        <end position="506"/>
    </location>
</feature>
<dbReference type="EMBL" id="LSRX01000144">
    <property type="protein sequence ID" value="OLQ07216.1"/>
    <property type="molecule type" value="Genomic_DNA"/>
</dbReference>
<feature type="transmembrane region" description="Helical" evidence="2">
    <location>
        <begin position="144"/>
        <end position="164"/>
    </location>
</feature>
<proteinExistence type="predicted"/>
<keyword evidence="2" id="KW-0812">Transmembrane</keyword>
<protein>
    <submittedName>
        <fullName evidence="3">GPI mannosyltransferase 3</fullName>
    </submittedName>
</protein>
<dbReference type="InterPro" id="IPR035897">
    <property type="entry name" value="Toll_tir_struct_dom_sf"/>
</dbReference>
<feature type="transmembrane region" description="Helical" evidence="2">
    <location>
        <begin position="439"/>
        <end position="469"/>
    </location>
</feature>
<comment type="caution">
    <text evidence="3">The sequence shown here is derived from an EMBL/GenBank/DDBJ whole genome shotgun (WGS) entry which is preliminary data.</text>
</comment>
<dbReference type="SUPFAM" id="SSF52200">
    <property type="entry name" value="Toll/Interleukin receptor TIR domain"/>
    <property type="match status" value="1"/>
</dbReference>
<keyword evidence="2" id="KW-0472">Membrane</keyword>
<keyword evidence="3" id="KW-0328">Glycosyltransferase</keyword>
<feature type="region of interest" description="Disordered" evidence="1">
    <location>
        <begin position="17"/>
        <end position="62"/>
    </location>
</feature>
<reference evidence="3 4" key="1">
    <citation type="submission" date="2016-02" db="EMBL/GenBank/DDBJ databases">
        <title>Genome analysis of coral dinoflagellate symbionts highlights evolutionary adaptations to a symbiotic lifestyle.</title>
        <authorList>
            <person name="Aranda M."/>
            <person name="Li Y."/>
            <person name="Liew Y.J."/>
            <person name="Baumgarten S."/>
            <person name="Simakov O."/>
            <person name="Wilson M."/>
            <person name="Piel J."/>
            <person name="Ashoor H."/>
            <person name="Bougouffa S."/>
            <person name="Bajic V.B."/>
            <person name="Ryu T."/>
            <person name="Ravasi T."/>
            <person name="Bayer T."/>
            <person name="Micklem G."/>
            <person name="Kim H."/>
            <person name="Bhak J."/>
            <person name="Lajeunesse T.C."/>
            <person name="Voolstra C.R."/>
        </authorList>
    </citation>
    <scope>NUCLEOTIDE SEQUENCE [LARGE SCALE GENOMIC DNA]</scope>
    <source>
        <strain evidence="3 4">CCMP2467</strain>
    </source>
</reference>
<keyword evidence="2" id="KW-1133">Transmembrane helix</keyword>
<accession>A0A1Q9EIE7</accession>
<dbReference type="Proteomes" id="UP000186817">
    <property type="component" value="Unassembled WGS sequence"/>
</dbReference>
<gene>
    <name evidence="3" type="primary">GPI10</name>
    <name evidence="3" type="ORF">AK812_SmicGene9428</name>
</gene>
<evidence type="ECO:0000313" key="4">
    <source>
        <dbReference type="Proteomes" id="UP000186817"/>
    </source>
</evidence>
<feature type="region of interest" description="Disordered" evidence="1">
    <location>
        <begin position="927"/>
        <end position="950"/>
    </location>
</feature>
<dbReference type="GO" id="GO:0016757">
    <property type="term" value="F:glycosyltransferase activity"/>
    <property type="evidence" value="ECO:0007669"/>
    <property type="project" value="UniProtKB-KW"/>
</dbReference>
<feature type="transmembrane region" description="Helical" evidence="2">
    <location>
        <begin position="555"/>
        <end position="577"/>
    </location>
</feature>
<organism evidence="3 4">
    <name type="scientific">Symbiodinium microadriaticum</name>
    <name type="common">Dinoflagellate</name>
    <name type="synonym">Zooxanthella microadriatica</name>
    <dbReference type="NCBI Taxonomy" id="2951"/>
    <lineage>
        <taxon>Eukaryota</taxon>
        <taxon>Sar</taxon>
        <taxon>Alveolata</taxon>
        <taxon>Dinophyceae</taxon>
        <taxon>Suessiales</taxon>
        <taxon>Symbiodiniaceae</taxon>
        <taxon>Symbiodinium</taxon>
    </lineage>
</organism>
<dbReference type="AlphaFoldDB" id="A0A1Q9EIE7"/>
<name>A0A1Q9EIE7_SYMMI</name>
<evidence type="ECO:0000256" key="2">
    <source>
        <dbReference type="SAM" id="Phobius"/>
    </source>
</evidence>
<keyword evidence="4" id="KW-1185">Reference proteome</keyword>
<dbReference type="OrthoDB" id="420448at2759"/>